<evidence type="ECO:0000256" key="1">
    <source>
        <dbReference type="SAM" id="Phobius"/>
    </source>
</evidence>
<dbReference type="InterPro" id="IPR029063">
    <property type="entry name" value="SAM-dependent_MTases_sf"/>
</dbReference>
<gene>
    <name evidence="3" type="ORF">DGAL_LOCUS10367</name>
</gene>
<dbReference type="Pfam" id="PF05050">
    <property type="entry name" value="Methyltransf_21"/>
    <property type="match status" value="1"/>
</dbReference>
<keyword evidence="4" id="KW-1185">Reference proteome</keyword>
<dbReference type="PANTHER" id="PTHR34009">
    <property type="entry name" value="PROTEIN STAR"/>
    <property type="match status" value="1"/>
</dbReference>
<keyword evidence="1" id="KW-1133">Transmembrane helix</keyword>
<dbReference type="OrthoDB" id="6357215at2759"/>
<dbReference type="Gene3D" id="3.40.50.150">
    <property type="entry name" value="Vaccinia Virus protein VP39"/>
    <property type="match status" value="1"/>
</dbReference>
<dbReference type="GO" id="GO:0005886">
    <property type="term" value="C:plasma membrane"/>
    <property type="evidence" value="ECO:0007669"/>
    <property type="project" value="TreeGrafter"/>
</dbReference>
<keyword evidence="1" id="KW-0472">Membrane</keyword>
<reference evidence="3" key="1">
    <citation type="submission" date="2021-11" db="EMBL/GenBank/DDBJ databases">
        <authorList>
            <person name="Schell T."/>
        </authorList>
    </citation>
    <scope>NUCLEOTIDE SEQUENCE</scope>
    <source>
        <strain evidence="3">M5</strain>
    </source>
</reference>
<comment type="caution">
    <text evidence="3">The sequence shown here is derived from an EMBL/GenBank/DDBJ whole genome shotgun (WGS) entry which is preliminary data.</text>
</comment>
<evidence type="ECO:0000313" key="3">
    <source>
        <dbReference type="EMBL" id="CAH0107082.1"/>
    </source>
</evidence>
<accession>A0A8J2RR43</accession>
<dbReference type="AlphaFoldDB" id="A0A8J2RR43"/>
<dbReference type="PANTHER" id="PTHR34009:SF2">
    <property type="entry name" value="PROTEIN STAR"/>
    <property type="match status" value="1"/>
</dbReference>
<dbReference type="GO" id="GO:0016197">
    <property type="term" value="P:endosomal transport"/>
    <property type="evidence" value="ECO:0007669"/>
    <property type="project" value="TreeGrafter"/>
</dbReference>
<dbReference type="Proteomes" id="UP000789390">
    <property type="component" value="Unassembled WGS sequence"/>
</dbReference>
<dbReference type="GO" id="GO:0031902">
    <property type="term" value="C:late endosome membrane"/>
    <property type="evidence" value="ECO:0007669"/>
    <property type="project" value="TreeGrafter"/>
</dbReference>
<dbReference type="InterPro" id="IPR053202">
    <property type="entry name" value="EGF_Rcpt_Signaling_Reg"/>
</dbReference>
<dbReference type="GO" id="GO:0005794">
    <property type="term" value="C:Golgi apparatus"/>
    <property type="evidence" value="ECO:0007669"/>
    <property type="project" value="TreeGrafter"/>
</dbReference>
<dbReference type="GO" id="GO:0006888">
    <property type="term" value="P:endoplasmic reticulum to Golgi vesicle-mediated transport"/>
    <property type="evidence" value="ECO:0007669"/>
    <property type="project" value="TreeGrafter"/>
</dbReference>
<dbReference type="SUPFAM" id="SSF53335">
    <property type="entry name" value="S-adenosyl-L-methionine-dependent methyltransferases"/>
    <property type="match status" value="1"/>
</dbReference>
<name>A0A8J2RR43_9CRUS</name>
<organism evidence="3 4">
    <name type="scientific">Daphnia galeata</name>
    <dbReference type="NCBI Taxonomy" id="27404"/>
    <lineage>
        <taxon>Eukaryota</taxon>
        <taxon>Metazoa</taxon>
        <taxon>Ecdysozoa</taxon>
        <taxon>Arthropoda</taxon>
        <taxon>Crustacea</taxon>
        <taxon>Branchiopoda</taxon>
        <taxon>Diplostraca</taxon>
        <taxon>Cladocera</taxon>
        <taxon>Anomopoda</taxon>
        <taxon>Daphniidae</taxon>
        <taxon>Daphnia</taxon>
    </lineage>
</organism>
<proteinExistence type="predicted"/>
<sequence length="374" mass="43213">MRFTRDDFRFSKRLAFFAFPAGLMSFLYIFSCAVRMDSKSTIEEQLFEAEMQDHPQQLSLELSSSGNNLWSATAELSPMKFNLMEETYGYNWAEAPADIYLPASDCTIEYANANKLQQDHPCVIRLIRRNYLLQPAPISNPYRMDHPEVIDPSDGQSQAILKILQNKTNGFFIECGGYDGEFLSNTLYMERWLGWSGLLIEADKKAFGRLISRNRKAYTSPVCLSTKLYPMQVIYNATVGTLSSILENPYEELKNRKSKSIDGQVNHKDDNENIYKVQCFPLYSILLAVERTRIDYFGLDVEGSEYKILRTIPWHKIDIKTLTVEWNHTPEGEAAITRLMESNKFIKFGLISMPSTREVVYVRDFLDDYRKSKD</sequence>
<keyword evidence="1" id="KW-0812">Transmembrane</keyword>
<evidence type="ECO:0000259" key="2">
    <source>
        <dbReference type="Pfam" id="PF05050"/>
    </source>
</evidence>
<protein>
    <recommendedName>
        <fullName evidence="2">Methyltransferase FkbM domain-containing protein</fullName>
    </recommendedName>
</protein>
<evidence type="ECO:0000313" key="4">
    <source>
        <dbReference type="Proteomes" id="UP000789390"/>
    </source>
</evidence>
<feature type="domain" description="Methyltransferase FkbM" evidence="2">
    <location>
        <begin position="174"/>
        <end position="342"/>
    </location>
</feature>
<dbReference type="EMBL" id="CAKKLH010000255">
    <property type="protein sequence ID" value="CAH0107082.1"/>
    <property type="molecule type" value="Genomic_DNA"/>
</dbReference>
<feature type="transmembrane region" description="Helical" evidence="1">
    <location>
        <begin position="12"/>
        <end position="30"/>
    </location>
</feature>
<dbReference type="GO" id="GO:0005789">
    <property type="term" value="C:endoplasmic reticulum membrane"/>
    <property type="evidence" value="ECO:0007669"/>
    <property type="project" value="TreeGrafter"/>
</dbReference>
<dbReference type="InterPro" id="IPR006342">
    <property type="entry name" value="FkbM_mtfrase"/>
</dbReference>